<proteinExistence type="predicted"/>
<name>A0A7W9STR3_ARMRO</name>
<protein>
    <submittedName>
        <fullName evidence="2">Uncharacterized protein</fullName>
    </submittedName>
</protein>
<gene>
    <name evidence="2" type="ORF">HNQ39_004327</name>
</gene>
<feature type="region of interest" description="Disordered" evidence="1">
    <location>
        <begin position="18"/>
        <end position="44"/>
    </location>
</feature>
<evidence type="ECO:0000313" key="3">
    <source>
        <dbReference type="Proteomes" id="UP000520814"/>
    </source>
</evidence>
<evidence type="ECO:0000256" key="1">
    <source>
        <dbReference type="SAM" id="MobiDB-lite"/>
    </source>
</evidence>
<dbReference type="Proteomes" id="UP000520814">
    <property type="component" value="Unassembled WGS sequence"/>
</dbReference>
<reference evidence="2 3" key="1">
    <citation type="submission" date="2020-08" db="EMBL/GenBank/DDBJ databases">
        <title>Genomic Encyclopedia of Type Strains, Phase IV (KMG-IV): sequencing the most valuable type-strain genomes for metagenomic binning, comparative biology and taxonomic classification.</title>
        <authorList>
            <person name="Goeker M."/>
        </authorList>
    </citation>
    <scope>NUCLEOTIDE SEQUENCE [LARGE SCALE GENOMIC DNA]</scope>
    <source>
        <strain evidence="2 3">DSM 23562</strain>
    </source>
</reference>
<dbReference type="RefSeq" id="WP_184201660.1">
    <property type="nucleotide sequence ID" value="NZ_JACHGW010000004.1"/>
</dbReference>
<evidence type="ECO:0000313" key="2">
    <source>
        <dbReference type="EMBL" id="MBB6052506.1"/>
    </source>
</evidence>
<comment type="caution">
    <text evidence="2">The sequence shown here is derived from an EMBL/GenBank/DDBJ whole genome shotgun (WGS) entry which is preliminary data.</text>
</comment>
<dbReference type="AlphaFoldDB" id="A0A7W9STR3"/>
<organism evidence="2 3">
    <name type="scientific">Armatimonas rosea</name>
    <dbReference type="NCBI Taxonomy" id="685828"/>
    <lineage>
        <taxon>Bacteria</taxon>
        <taxon>Bacillati</taxon>
        <taxon>Armatimonadota</taxon>
        <taxon>Armatimonadia</taxon>
        <taxon>Armatimonadales</taxon>
        <taxon>Armatimonadaceae</taxon>
        <taxon>Armatimonas</taxon>
    </lineage>
</organism>
<dbReference type="EMBL" id="JACHGW010000004">
    <property type="protein sequence ID" value="MBB6052506.1"/>
    <property type="molecule type" value="Genomic_DNA"/>
</dbReference>
<sequence length="386" mass="42457">MRLKTVVAEESAPRYAVAAPTKVSPSQARPRMEHTEDYEASVTPTSLTKVKKPLAHPKRVALISGAFLLFLGSLHYLSLNEAPTLPTAHAKHVVRLPRREVGGEAYLRAASDLSTPSLFYLDKQTLTDKRNVLAVNATALSLLHQALGKDIGLIDNERVYTSTLNRLLEAEYTVALADGKRAQAVEALVGMIKLDATSVRSVSDSEFLNVAYTEWRPILEKDRFTAAETVKIRAALEDLRQAEPDWETLANERERQTIEVLQSLLTGTVSRFSYGDVTVAKPLNWYNIADGSLLEQTRASMARQGAILRYGTQGVVDAYTPYITALRARALAPTAEAAAKITLPPVPKLPHSEDLGTGLERLAKAHQDWEAQREALKALKIQQTGE</sequence>
<keyword evidence="3" id="KW-1185">Reference proteome</keyword>
<accession>A0A7W9STR3</accession>